<dbReference type="InterPro" id="IPR049712">
    <property type="entry name" value="Poly_export"/>
</dbReference>
<dbReference type="GO" id="GO:0046930">
    <property type="term" value="C:pore complex"/>
    <property type="evidence" value="ECO:0007669"/>
    <property type="project" value="UniProtKB-KW"/>
</dbReference>
<evidence type="ECO:0000256" key="11">
    <source>
        <dbReference type="ARBA" id="ARBA00023136"/>
    </source>
</evidence>
<keyword evidence="3" id="KW-0813">Transport</keyword>
<evidence type="ECO:0000259" key="16">
    <source>
        <dbReference type="Pfam" id="PF22461"/>
    </source>
</evidence>
<dbReference type="AlphaFoldDB" id="A0A318PYF6"/>
<keyword evidence="10" id="KW-0626">Porin</keyword>
<proteinExistence type="inferred from homology"/>
<accession>A0A318PYF6</accession>
<keyword evidence="8" id="KW-0625">Polysaccharide transport</keyword>
<gene>
    <name evidence="17" type="ORF">CFR72_07360</name>
</gene>
<keyword evidence="14" id="KW-0449">Lipoprotein</keyword>
<evidence type="ECO:0000256" key="2">
    <source>
        <dbReference type="ARBA" id="ARBA00009450"/>
    </source>
</evidence>
<dbReference type="Pfam" id="PF02563">
    <property type="entry name" value="Poly_export"/>
    <property type="match status" value="1"/>
</dbReference>
<evidence type="ECO:0000259" key="15">
    <source>
        <dbReference type="Pfam" id="PF02563"/>
    </source>
</evidence>
<keyword evidence="5 17" id="KW-0762">Sugar transport</keyword>
<evidence type="ECO:0000256" key="12">
    <source>
        <dbReference type="ARBA" id="ARBA00023139"/>
    </source>
</evidence>
<dbReference type="InterPro" id="IPR003715">
    <property type="entry name" value="Poly_export_N"/>
</dbReference>
<protein>
    <submittedName>
        <fullName evidence="17">Sugar transporter</fullName>
    </submittedName>
</protein>
<dbReference type="InterPro" id="IPR054765">
    <property type="entry name" value="SLBB_dom"/>
</dbReference>
<sequence>MFIQSFAFLQKASLEWKKALAVSVLSAVLLAGCDTLPDSGPTESGVKSAQSNPKKNTIGYGIVQVSPDLITLLNSESPPLFSNIEQSPAMSHYNSDRAGPGDTLEIDVYEMGDSLYVSRPSSANASEVAKRGNFSAIVVNGDGTIDMPYIGHIRVENLTSDEIADKIRAGMKTQSQAPQVMVRISKNLANSIIIFGDIRRSGRLPLSLHEERLVDVIALSGGGLHPSEDTMVQLTRHGQIAEGPLKLIEDDPAQNIMMEAGDRLQLIYEPRTFTVFGTAGKPTETAFSKSSVNLAEALARVGGPADSRADPNAIFVFRYESSDIAERLGLPVSPDSKTTPIVYQLDMMNPASFFLAEHFVMKNKDTIFIANAKSNKVSKVFNLINTLIAPGMSAGRSMQ</sequence>
<reference evidence="17 18" key="1">
    <citation type="submission" date="2017-07" db="EMBL/GenBank/DDBJ databases">
        <title>A draft genome sequence of Gluconacetobacter entanii LTH 4560.</title>
        <authorList>
            <person name="Skraban J."/>
            <person name="Cleenwerck I."/>
            <person name="Vandamme P."/>
            <person name="Trcek J."/>
        </authorList>
    </citation>
    <scope>NUCLEOTIDE SEQUENCE [LARGE SCALE GENOMIC DNA]</scope>
    <source>
        <strain evidence="17 18">LTH 4560</strain>
    </source>
</reference>
<evidence type="ECO:0000256" key="6">
    <source>
        <dbReference type="ARBA" id="ARBA00022692"/>
    </source>
</evidence>
<evidence type="ECO:0000313" key="18">
    <source>
        <dbReference type="Proteomes" id="UP000248301"/>
    </source>
</evidence>
<dbReference type="GO" id="GO:0006811">
    <property type="term" value="P:monoatomic ion transport"/>
    <property type="evidence" value="ECO:0007669"/>
    <property type="project" value="UniProtKB-KW"/>
</dbReference>
<evidence type="ECO:0000256" key="1">
    <source>
        <dbReference type="ARBA" id="ARBA00004571"/>
    </source>
</evidence>
<dbReference type="Proteomes" id="UP000248301">
    <property type="component" value="Unassembled WGS sequence"/>
</dbReference>
<dbReference type="PANTHER" id="PTHR33619">
    <property type="entry name" value="POLYSACCHARIDE EXPORT PROTEIN GFCE-RELATED"/>
    <property type="match status" value="1"/>
</dbReference>
<keyword evidence="7" id="KW-0732">Signal</keyword>
<keyword evidence="13" id="KW-0998">Cell outer membrane</keyword>
<evidence type="ECO:0000256" key="14">
    <source>
        <dbReference type="ARBA" id="ARBA00023288"/>
    </source>
</evidence>
<dbReference type="EMBL" id="NKUF01000012">
    <property type="protein sequence ID" value="PYD63396.1"/>
    <property type="molecule type" value="Genomic_DNA"/>
</dbReference>
<dbReference type="Pfam" id="PF22461">
    <property type="entry name" value="SLBB_2"/>
    <property type="match status" value="1"/>
</dbReference>
<evidence type="ECO:0000256" key="4">
    <source>
        <dbReference type="ARBA" id="ARBA00022452"/>
    </source>
</evidence>
<feature type="domain" description="Polysaccharide export protein N-terminal" evidence="15">
    <location>
        <begin position="98"/>
        <end position="184"/>
    </location>
</feature>
<dbReference type="Gene3D" id="3.30.1950.10">
    <property type="entry name" value="wza like domain"/>
    <property type="match status" value="1"/>
</dbReference>
<keyword evidence="6" id="KW-0812">Transmembrane</keyword>
<evidence type="ECO:0000313" key="17">
    <source>
        <dbReference type="EMBL" id="PYD63396.1"/>
    </source>
</evidence>
<comment type="subcellular location">
    <subcellularLocation>
        <location evidence="1">Cell outer membrane</location>
        <topology evidence="1">Multi-pass membrane protein</topology>
    </subcellularLocation>
</comment>
<dbReference type="Gene3D" id="3.10.560.10">
    <property type="entry name" value="Outer membrane lipoprotein wza domain like"/>
    <property type="match status" value="2"/>
</dbReference>
<evidence type="ECO:0000256" key="8">
    <source>
        <dbReference type="ARBA" id="ARBA00023047"/>
    </source>
</evidence>
<name>A0A318PYF6_9PROT</name>
<comment type="similarity">
    <text evidence="2">Belongs to the BexD/CtrA/VexA family.</text>
</comment>
<evidence type="ECO:0000256" key="9">
    <source>
        <dbReference type="ARBA" id="ARBA00023065"/>
    </source>
</evidence>
<keyword evidence="4" id="KW-1134">Transmembrane beta strand</keyword>
<organism evidence="17 18">
    <name type="scientific">Gluconacetobacter entanii</name>
    <dbReference type="NCBI Taxonomy" id="108528"/>
    <lineage>
        <taxon>Bacteria</taxon>
        <taxon>Pseudomonadati</taxon>
        <taxon>Pseudomonadota</taxon>
        <taxon>Alphaproteobacteria</taxon>
        <taxon>Acetobacterales</taxon>
        <taxon>Acetobacteraceae</taxon>
        <taxon>Gluconacetobacter</taxon>
    </lineage>
</organism>
<evidence type="ECO:0000256" key="7">
    <source>
        <dbReference type="ARBA" id="ARBA00022729"/>
    </source>
</evidence>
<comment type="caution">
    <text evidence="17">The sequence shown here is derived from an EMBL/GenBank/DDBJ whole genome shotgun (WGS) entry which is preliminary data.</text>
</comment>
<dbReference type="GO" id="GO:0015288">
    <property type="term" value="F:porin activity"/>
    <property type="evidence" value="ECO:0007669"/>
    <property type="project" value="UniProtKB-KW"/>
</dbReference>
<dbReference type="OrthoDB" id="7198507at2"/>
<evidence type="ECO:0000256" key="10">
    <source>
        <dbReference type="ARBA" id="ARBA00023114"/>
    </source>
</evidence>
<dbReference type="GO" id="GO:0009279">
    <property type="term" value="C:cell outer membrane"/>
    <property type="evidence" value="ECO:0007669"/>
    <property type="project" value="UniProtKB-SubCell"/>
</dbReference>
<feature type="domain" description="SLBB" evidence="16">
    <location>
        <begin position="273"/>
        <end position="369"/>
    </location>
</feature>
<evidence type="ECO:0000256" key="3">
    <source>
        <dbReference type="ARBA" id="ARBA00022448"/>
    </source>
</evidence>
<evidence type="ECO:0000256" key="13">
    <source>
        <dbReference type="ARBA" id="ARBA00023237"/>
    </source>
</evidence>
<evidence type="ECO:0000256" key="5">
    <source>
        <dbReference type="ARBA" id="ARBA00022597"/>
    </source>
</evidence>
<keyword evidence="11" id="KW-0472">Membrane</keyword>
<dbReference type="GO" id="GO:0015159">
    <property type="term" value="F:polysaccharide transmembrane transporter activity"/>
    <property type="evidence" value="ECO:0007669"/>
    <property type="project" value="InterPro"/>
</dbReference>
<keyword evidence="12" id="KW-0564">Palmitate</keyword>
<dbReference type="PANTHER" id="PTHR33619:SF3">
    <property type="entry name" value="POLYSACCHARIDE EXPORT PROTEIN GFCE-RELATED"/>
    <property type="match status" value="1"/>
</dbReference>
<keyword evidence="9" id="KW-0406">Ion transport</keyword>